<comment type="caution">
    <text evidence="1">The sequence shown here is derived from an EMBL/GenBank/DDBJ whole genome shotgun (WGS) entry which is preliminary data.</text>
</comment>
<keyword evidence="2" id="KW-1185">Reference proteome</keyword>
<reference evidence="1" key="1">
    <citation type="submission" date="2017-08" db="EMBL/GenBank/DDBJ databases">
        <title>Draft genome sequence of filamentous cyanobacterium Calothrix elsteri CCALA 953.</title>
        <authorList>
            <person name="Gagunashvili A.N."/>
            <person name="Elster J."/>
            <person name="Andresson O.S."/>
        </authorList>
    </citation>
    <scope>NUCLEOTIDE SEQUENCE [LARGE SCALE GENOMIC DNA]</scope>
    <source>
        <strain evidence="1">CCALA 953</strain>
    </source>
</reference>
<gene>
    <name evidence="1" type="ORF">CK510_04815</name>
</gene>
<dbReference type="Proteomes" id="UP000218238">
    <property type="component" value="Unassembled WGS sequence"/>
</dbReference>
<dbReference type="RefSeq" id="WP_095720615.1">
    <property type="nucleotide sequence ID" value="NZ_NTFS01000032.1"/>
</dbReference>
<evidence type="ECO:0000313" key="2">
    <source>
        <dbReference type="Proteomes" id="UP000218238"/>
    </source>
</evidence>
<accession>A0A2A2TN75</accession>
<evidence type="ECO:0000313" key="1">
    <source>
        <dbReference type="EMBL" id="PAX59875.1"/>
    </source>
</evidence>
<protein>
    <submittedName>
        <fullName evidence="1">Uncharacterized protein</fullName>
    </submittedName>
</protein>
<proteinExistence type="predicted"/>
<dbReference type="EMBL" id="NTFS01000032">
    <property type="protein sequence ID" value="PAX59875.1"/>
    <property type="molecule type" value="Genomic_DNA"/>
</dbReference>
<dbReference type="AlphaFoldDB" id="A0A2A2TN75"/>
<sequence>MTLDSRKRPKTPLPHLFDLIYGQYPLELHELYNHFLACWQSVEGAQAKKSQAINLLSKLIKNRDLERLIKIADYLACQIYFNGSSGDRILQEHGLEYLGFSLPADIHSTFSVNGNQVIVIHEVLRIHVEKVFAERKAEKRARMIASGELIQNKNVVNLFTNNSDGAA</sequence>
<organism evidence="1 2">
    <name type="scientific">Brunnivagina elsteri CCALA 953</name>
    <dbReference type="NCBI Taxonomy" id="987040"/>
    <lineage>
        <taxon>Bacteria</taxon>
        <taxon>Bacillati</taxon>
        <taxon>Cyanobacteriota</taxon>
        <taxon>Cyanophyceae</taxon>
        <taxon>Nostocales</taxon>
        <taxon>Calotrichaceae</taxon>
        <taxon>Brunnivagina</taxon>
    </lineage>
</organism>
<name>A0A2A2TN75_9CYAN</name>